<dbReference type="SUPFAM" id="SSF46785">
    <property type="entry name" value="Winged helix' DNA-binding domain"/>
    <property type="match status" value="1"/>
</dbReference>
<dbReference type="CDD" id="cd07302">
    <property type="entry name" value="CHD"/>
    <property type="match status" value="1"/>
</dbReference>
<dbReference type="EMBL" id="JAAAXJ010000025">
    <property type="protein sequence ID" value="NBJ27058.1"/>
    <property type="molecule type" value="Genomic_DNA"/>
</dbReference>
<dbReference type="SUPFAM" id="SSF55073">
    <property type="entry name" value="Nucleotide cyclase"/>
    <property type="match status" value="1"/>
</dbReference>
<dbReference type="PROSITE" id="PS50125">
    <property type="entry name" value="GUANYLATE_CYCLASE_2"/>
    <property type="match status" value="1"/>
</dbReference>
<dbReference type="InterPro" id="IPR029787">
    <property type="entry name" value="Nucleotide_cyclase"/>
</dbReference>
<accession>A0ABW9Z3X7</accession>
<dbReference type="Gene3D" id="1.10.10.10">
    <property type="entry name" value="Winged helix-like DNA-binding domain superfamily/Winged helix DNA-binding domain"/>
    <property type="match status" value="1"/>
</dbReference>
<dbReference type="Proteomes" id="UP000818323">
    <property type="component" value="Unassembled WGS sequence"/>
</dbReference>
<dbReference type="Pfam" id="PF00211">
    <property type="entry name" value="Guanylate_cyc"/>
    <property type="match status" value="1"/>
</dbReference>
<dbReference type="InterPro" id="IPR036390">
    <property type="entry name" value="WH_DNA-bd_sf"/>
</dbReference>
<evidence type="ECO:0008006" key="5">
    <source>
        <dbReference type="Google" id="ProtNLM"/>
    </source>
</evidence>
<dbReference type="InterPro" id="IPR000835">
    <property type="entry name" value="HTH_MarR-typ"/>
</dbReference>
<sequence>MLSYSCDVRRVGLQRTLAVTKPAIPIRRRLAAIFCADVAAYARLMRIDEAGTLFLLNAHSDVLDRQITQHNGRTANTAGDSIVAEFPSAVDAVRCALDVQERIAAVNEDVPQERRVVFRIGVHVGGVMIRNGDIFGDGVSIAARMEKLAQPGLVCLSGTAHEYVRKVLPLSFDDLGMQVVKNLSTPIQAYMIHPSTSVPSRTLPPVHRHNEFNLGRRFDRVLTAELTEITEPEGLTAVEPAVFASLHDAPGFTERRVAERIGCDLASVQRMMKHLERREWICRAPGAGNRPHLFSLTPEGLELYARLHPAILAVRDRVMATLSERERDSLQELLGRVISANETRRTSP</sequence>
<dbReference type="InterPro" id="IPR050697">
    <property type="entry name" value="Adenylyl/Guanylyl_Cyclase_3/4"/>
</dbReference>
<dbReference type="InterPro" id="IPR001054">
    <property type="entry name" value="A/G_cyclase"/>
</dbReference>
<comment type="caution">
    <text evidence="3">The sequence shown here is derived from an EMBL/GenBank/DDBJ whole genome shotgun (WGS) entry which is preliminary data.</text>
</comment>
<protein>
    <recommendedName>
        <fullName evidence="5">MarR family transcriptional regulator</fullName>
    </recommendedName>
</protein>
<evidence type="ECO:0000313" key="3">
    <source>
        <dbReference type="EMBL" id="NBJ27058.1"/>
    </source>
</evidence>
<dbReference type="SMART" id="SM00044">
    <property type="entry name" value="CYCc"/>
    <property type="match status" value="1"/>
</dbReference>
<reference evidence="3 4" key="1">
    <citation type="submission" date="2020-01" db="EMBL/GenBank/DDBJ databases">
        <title>Microvirga sp. nov., an arsenate reduction bacterium isolated from Tibet hotspring sediments.</title>
        <authorList>
            <person name="Yuan C.-G."/>
        </authorList>
    </citation>
    <scope>NUCLEOTIDE SEQUENCE [LARGE SCALE GENOMIC DNA]</scope>
    <source>
        <strain evidence="3 4">SYSU G3D203</strain>
    </source>
</reference>
<keyword evidence="4" id="KW-1185">Reference proteome</keyword>
<feature type="domain" description="HTH marR-type" evidence="2">
    <location>
        <begin position="211"/>
        <end position="339"/>
    </location>
</feature>
<dbReference type="PANTHER" id="PTHR43081:SF19">
    <property type="entry name" value="PH-SENSITIVE ADENYLATE CYCLASE RV1264"/>
    <property type="match status" value="1"/>
</dbReference>
<feature type="domain" description="Guanylate cyclase" evidence="1">
    <location>
        <begin position="32"/>
        <end position="146"/>
    </location>
</feature>
<dbReference type="Gene3D" id="3.30.70.1230">
    <property type="entry name" value="Nucleotide cyclase"/>
    <property type="match status" value="1"/>
</dbReference>
<proteinExistence type="predicted"/>
<name>A0ABW9Z3X7_9HYPH</name>
<dbReference type="PROSITE" id="PS50995">
    <property type="entry name" value="HTH_MARR_2"/>
    <property type="match status" value="1"/>
</dbReference>
<evidence type="ECO:0000259" key="2">
    <source>
        <dbReference type="PROSITE" id="PS50995"/>
    </source>
</evidence>
<evidence type="ECO:0000259" key="1">
    <source>
        <dbReference type="PROSITE" id="PS50125"/>
    </source>
</evidence>
<gene>
    <name evidence="3" type="ORF">GR303_22255</name>
</gene>
<dbReference type="InterPro" id="IPR036388">
    <property type="entry name" value="WH-like_DNA-bd_sf"/>
</dbReference>
<evidence type="ECO:0000313" key="4">
    <source>
        <dbReference type="Proteomes" id="UP000818323"/>
    </source>
</evidence>
<dbReference type="PANTHER" id="PTHR43081">
    <property type="entry name" value="ADENYLATE CYCLASE, TERMINAL-DIFFERENTIATION SPECIFIC-RELATED"/>
    <property type="match status" value="1"/>
</dbReference>
<organism evidence="3 4">
    <name type="scientific">Microvirga arsenatis</name>
    <dbReference type="NCBI Taxonomy" id="2692265"/>
    <lineage>
        <taxon>Bacteria</taxon>
        <taxon>Pseudomonadati</taxon>
        <taxon>Pseudomonadota</taxon>
        <taxon>Alphaproteobacteria</taxon>
        <taxon>Hyphomicrobiales</taxon>
        <taxon>Methylobacteriaceae</taxon>
        <taxon>Microvirga</taxon>
    </lineage>
</organism>
<dbReference type="SMART" id="SM00347">
    <property type="entry name" value="HTH_MARR"/>
    <property type="match status" value="1"/>
</dbReference>